<proteinExistence type="predicted"/>
<dbReference type="InterPro" id="IPR037291">
    <property type="entry name" value="DUF4139"/>
</dbReference>
<feature type="domain" description="DUF4139" evidence="2">
    <location>
        <begin position="179"/>
        <end position="425"/>
    </location>
</feature>
<evidence type="ECO:0000313" key="4">
    <source>
        <dbReference type="Proteomes" id="UP000461162"/>
    </source>
</evidence>
<sequence length="470" mass="50063">MPTMPKLERLMLFIAALLLLLPVQGRAAGTTGASLAVYNSGRALVEESRSVVLPKGAARVVFKDVPATLEPTSVRASAQGMRVVGLEYEAPSITVQSLLDRYVGRELTVILPDPADANARVQRKATLVANDGAPVFQIGEEIYVGSYEALLLPQLPAGLSAVPALTLITENGNEGRRDVRLSYLMGGINWRADYTVIVDAAGKAASVDAWATVDNRSGHAHAESALKLVAGDVRQAAPERAMGKGMMVTRSMSEDMDMAGQPVEESFSEYHVYTVERPVDIPGSGMVQLSLFSAPKASVRQELSSRYHGGIGQVSGPVSQAVALALRFDNTDANGLGRAMPAGLARVFMPASDNRLLLAGEARLGHVGRGGEVDLALGSSFDVAVTRTQTAFSRLGKNSVEMSWRIEVRNSKPDPRALKLTDAYPGQWKVTAASRDYTTPDAGSLQFDLLVPPTGDGAPLIITYTVQVSY</sequence>
<dbReference type="AlphaFoldDB" id="A0A7K1KK87"/>
<evidence type="ECO:0000313" key="3">
    <source>
        <dbReference type="EMBL" id="MUM76465.1"/>
    </source>
</evidence>
<reference evidence="3 4" key="1">
    <citation type="submission" date="2019-11" db="EMBL/GenBank/DDBJ databases">
        <title>Pseudodesulfovibrio alkaliphilus, sp. nov., an alkaliphilic sulfate-reducing bacteria from mud volcano of Taman peninsula, Russia.</title>
        <authorList>
            <person name="Frolova A."/>
            <person name="Merkel A.Y."/>
            <person name="Slobodkin A.I."/>
        </authorList>
    </citation>
    <scope>NUCLEOTIDE SEQUENCE [LARGE SCALE GENOMIC DNA]</scope>
    <source>
        <strain evidence="3 4">F-1</strain>
    </source>
</reference>
<keyword evidence="1" id="KW-0732">Signal</keyword>
<evidence type="ECO:0000259" key="2">
    <source>
        <dbReference type="Pfam" id="PF13598"/>
    </source>
</evidence>
<keyword evidence="4" id="KW-1185">Reference proteome</keyword>
<feature type="signal peptide" evidence="1">
    <location>
        <begin position="1"/>
        <end position="27"/>
    </location>
</feature>
<dbReference type="Pfam" id="PF13598">
    <property type="entry name" value="DUF4139"/>
    <property type="match status" value="1"/>
</dbReference>
<dbReference type="PANTHER" id="PTHR38075">
    <property type="entry name" value="DUF4139 DOMAIN-CONTAINING PROTEIN"/>
    <property type="match status" value="1"/>
</dbReference>
<protein>
    <submittedName>
        <fullName evidence="3">DUF4139 domain-containing protein</fullName>
    </submittedName>
</protein>
<comment type="caution">
    <text evidence="3">The sequence shown here is derived from an EMBL/GenBank/DDBJ whole genome shotgun (WGS) entry which is preliminary data.</text>
</comment>
<dbReference type="Proteomes" id="UP000461162">
    <property type="component" value="Unassembled WGS sequence"/>
</dbReference>
<evidence type="ECO:0000256" key="1">
    <source>
        <dbReference type="SAM" id="SignalP"/>
    </source>
</evidence>
<organism evidence="3 4">
    <name type="scientific">Pseudodesulfovibrio alkaliphilus</name>
    <dbReference type="NCBI Taxonomy" id="2661613"/>
    <lineage>
        <taxon>Bacteria</taxon>
        <taxon>Pseudomonadati</taxon>
        <taxon>Thermodesulfobacteriota</taxon>
        <taxon>Desulfovibrionia</taxon>
        <taxon>Desulfovibrionales</taxon>
        <taxon>Desulfovibrionaceae</taxon>
    </lineage>
</organism>
<gene>
    <name evidence="3" type="ORF">GKC30_02320</name>
</gene>
<dbReference type="PANTHER" id="PTHR38075:SF1">
    <property type="entry name" value="DUF4139 DOMAIN-CONTAINING PROTEIN"/>
    <property type="match status" value="1"/>
</dbReference>
<name>A0A7K1KK87_9BACT</name>
<feature type="chain" id="PRO_5029589724" evidence="1">
    <location>
        <begin position="28"/>
        <end position="470"/>
    </location>
</feature>
<accession>A0A7K1KK87</accession>
<dbReference type="EMBL" id="WODC01000001">
    <property type="protein sequence ID" value="MUM76465.1"/>
    <property type="molecule type" value="Genomic_DNA"/>
</dbReference>